<comment type="caution">
    <text evidence="5">The sequence shown here is derived from an EMBL/GenBank/DDBJ whole genome shotgun (WGS) entry which is preliminary data.</text>
</comment>
<dbReference type="AlphaFoldDB" id="A0A965GBA2"/>
<evidence type="ECO:0000256" key="2">
    <source>
        <dbReference type="SAM" id="SignalP"/>
    </source>
</evidence>
<dbReference type="Pfam" id="PF11258">
    <property type="entry name" value="DUF3048"/>
    <property type="match status" value="1"/>
</dbReference>
<proteinExistence type="predicted"/>
<feature type="region of interest" description="Disordered" evidence="1">
    <location>
        <begin position="29"/>
        <end position="52"/>
    </location>
</feature>
<dbReference type="PROSITE" id="PS51257">
    <property type="entry name" value="PROKAR_LIPOPROTEIN"/>
    <property type="match status" value="1"/>
</dbReference>
<evidence type="ECO:0000259" key="3">
    <source>
        <dbReference type="Pfam" id="PF11258"/>
    </source>
</evidence>
<evidence type="ECO:0000313" key="6">
    <source>
        <dbReference type="Proteomes" id="UP000740727"/>
    </source>
</evidence>
<reference evidence="5" key="1">
    <citation type="submission" date="2018-10" db="EMBL/GenBank/DDBJ databases">
        <title>Iterative Subtractive Binning of Freshwater Chronoseries Metagenomes Recovers Nearly Complete Genomes from over Four Hundred Novel Species.</title>
        <authorList>
            <person name="Rodriguez-R L.M."/>
            <person name="Tsementzi D."/>
            <person name="Luo C."/>
            <person name="Konstantinidis K.T."/>
        </authorList>
    </citation>
    <scope>NUCLEOTIDE SEQUENCE</scope>
    <source>
        <strain evidence="5">WB5_2A_028</strain>
    </source>
</reference>
<accession>A0A965GBA2</accession>
<dbReference type="Pfam" id="PF17479">
    <property type="entry name" value="DUF3048_C"/>
    <property type="match status" value="1"/>
</dbReference>
<gene>
    <name evidence="5" type="ORF">EBT44_00210</name>
</gene>
<protein>
    <submittedName>
        <fullName evidence="5">DUF3048 domain-containing protein</fullName>
    </submittedName>
</protein>
<dbReference type="InterPro" id="IPR023158">
    <property type="entry name" value="YerB-like_sf"/>
</dbReference>
<evidence type="ECO:0000256" key="1">
    <source>
        <dbReference type="SAM" id="MobiDB-lite"/>
    </source>
</evidence>
<feature type="compositionally biased region" description="Polar residues" evidence="1">
    <location>
        <begin position="29"/>
        <end position="48"/>
    </location>
</feature>
<dbReference type="Gene3D" id="3.50.90.10">
    <property type="entry name" value="YerB-like"/>
    <property type="match status" value="1"/>
</dbReference>
<dbReference type="InterPro" id="IPR035328">
    <property type="entry name" value="DUF3048_C"/>
</dbReference>
<keyword evidence="2" id="KW-0732">Signal</keyword>
<feature type="chain" id="PRO_5036960342" evidence="2">
    <location>
        <begin position="24"/>
        <end position="350"/>
    </location>
</feature>
<organism evidence="5 6">
    <name type="scientific">Candidatus Fonsibacter lacus</name>
    <dbReference type="NCBI Taxonomy" id="2576439"/>
    <lineage>
        <taxon>Bacteria</taxon>
        <taxon>Pseudomonadati</taxon>
        <taxon>Pseudomonadota</taxon>
        <taxon>Alphaproteobacteria</taxon>
        <taxon>Candidatus Pelagibacterales</taxon>
        <taxon>Candidatus Pelagibacterales incertae sedis</taxon>
        <taxon>Candidatus Fonsibacter</taxon>
    </lineage>
</organism>
<name>A0A965GBA2_9PROT</name>
<dbReference type="Proteomes" id="UP000740727">
    <property type="component" value="Unassembled WGS sequence"/>
</dbReference>
<evidence type="ECO:0000313" key="5">
    <source>
        <dbReference type="EMBL" id="NBR93285.1"/>
    </source>
</evidence>
<dbReference type="InterPro" id="IPR021416">
    <property type="entry name" value="DUF3048_N"/>
</dbReference>
<evidence type="ECO:0000259" key="4">
    <source>
        <dbReference type="Pfam" id="PF17479"/>
    </source>
</evidence>
<feature type="domain" description="DUF3048" evidence="3">
    <location>
        <begin position="54"/>
        <end position="184"/>
    </location>
</feature>
<feature type="signal peptide" evidence="2">
    <location>
        <begin position="1"/>
        <end position="23"/>
    </location>
</feature>
<dbReference type="SUPFAM" id="SSF159774">
    <property type="entry name" value="YerB-like"/>
    <property type="match status" value="1"/>
</dbReference>
<sequence length="350" mass="37913">MSNRLFPKVVFGILLTLLATSCAHVPQSGEASKNQRKLQPSSPKNSLSGRDGMDNPILAVKIDDTKFARPQIGLIDADLVYIEQVEGGVTRLAAIYSSAYPTKIGPVRSARISDLELLAQFGKVAFAFSGAQRKLRPVIDSANLYNLGAEREGPSVYSRDQTRRPPWNMILNPQVLFEQATKRNLTIAQAKKNGWNFKSKTTLGERALSAKMKWPGASYEILWSQDGSGWLINQNGTSKMDASGVPLIASTFVVQVVSIANSEYGDKFGEITPLITSVGQGKAFVFRDGRVIKGTWSRVAPSSGTTFTSNSGEEIPFKAGQIWFALVAQEPAITYPPEPSASPSGQISGN</sequence>
<feature type="domain" description="DUF3048" evidence="4">
    <location>
        <begin position="219"/>
        <end position="323"/>
    </location>
</feature>
<dbReference type="EMBL" id="RFXN01000001">
    <property type="protein sequence ID" value="NBR93285.1"/>
    <property type="molecule type" value="Genomic_DNA"/>
</dbReference>